<dbReference type="Gene3D" id="3.60.21.10">
    <property type="match status" value="1"/>
</dbReference>
<keyword evidence="3" id="KW-0418">Kinase</keyword>
<reference evidence="3 4" key="1">
    <citation type="journal article" date="2024" name="Proc. Natl. Acad. Sci. U.S.A.">
        <title>The evolutionary genomics of adaptation to stress in wild rhizobium bacteria.</title>
        <authorList>
            <person name="Kehlet-Delgado H."/>
            <person name="Montoya A.P."/>
            <person name="Jensen K.T."/>
            <person name="Wendlandt C.E."/>
            <person name="Dexheimer C."/>
            <person name="Roberts M."/>
            <person name="Torres Martinez L."/>
            <person name="Friesen M.L."/>
            <person name="Griffitts J.S."/>
            <person name="Porter S.S."/>
        </authorList>
    </citation>
    <scope>NUCLEOTIDE SEQUENCE [LARGE SCALE GENOMIC DNA]</scope>
    <source>
        <strain evidence="3 4">M0641</strain>
    </source>
</reference>
<gene>
    <name evidence="3" type="ORF">NKI36_04830</name>
</gene>
<dbReference type="Gene3D" id="3.40.50.300">
    <property type="entry name" value="P-loop containing nucleotide triphosphate hydrolases"/>
    <property type="match status" value="1"/>
</dbReference>
<dbReference type="Pfam" id="PF16542">
    <property type="entry name" value="PNKP_ligase"/>
    <property type="match status" value="1"/>
</dbReference>
<dbReference type="RefSeq" id="WP_352556513.1">
    <property type="nucleotide sequence ID" value="NZ_JAMYQB010000002.1"/>
</dbReference>
<dbReference type="InterPro" id="IPR041780">
    <property type="entry name" value="MPP_PrpE-like"/>
</dbReference>
<dbReference type="SUPFAM" id="SSF56091">
    <property type="entry name" value="DNA ligase/mRNA capping enzyme, catalytic domain"/>
    <property type="match status" value="1"/>
</dbReference>
<accession>A0ABV1YUL4</accession>
<dbReference type="InterPro" id="IPR029052">
    <property type="entry name" value="Metallo-depent_PP-like"/>
</dbReference>
<dbReference type="Gene3D" id="3.30.470.30">
    <property type="entry name" value="DNA ligase/mRNA capping enzyme"/>
    <property type="match status" value="2"/>
</dbReference>
<evidence type="ECO:0000259" key="1">
    <source>
        <dbReference type="Pfam" id="PF00149"/>
    </source>
</evidence>
<dbReference type="InterPro" id="IPR032380">
    <property type="entry name" value="PNKP_ligase_dom"/>
</dbReference>
<dbReference type="PANTHER" id="PTHR42850:SF7">
    <property type="entry name" value="BIS(5'-NUCLEOSYL)-TETRAPHOSPHATASE PRPE [ASYMMETRICAL]"/>
    <property type="match status" value="1"/>
</dbReference>
<protein>
    <submittedName>
        <fullName evidence="3">Polynucleotide kinase-phosphatase</fullName>
    </submittedName>
</protein>
<dbReference type="NCBIfam" id="TIGR04075">
    <property type="entry name" value="bacter_Pnkp"/>
    <property type="match status" value="1"/>
</dbReference>
<dbReference type="CDD" id="cd07423">
    <property type="entry name" value="MPP_Prp_like"/>
    <property type="match status" value="1"/>
</dbReference>
<dbReference type="InterPro" id="IPR027417">
    <property type="entry name" value="P-loop_NTPase"/>
</dbReference>
<feature type="domain" description="Polynucleotide kinase-phosphatase ligase" evidence="2">
    <location>
        <begin position="478"/>
        <end position="854"/>
    </location>
</feature>
<proteinExistence type="predicted"/>
<dbReference type="SUPFAM" id="SSF56300">
    <property type="entry name" value="Metallo-dependent phosphatases"/>
    <property type="match status" value="1"/>
</dbReference>
<dbReference type="Pfam" id="PF13671">
    <property type="entry name" value="AAA_33"/>
    <property type="match status" value="1"/>
</dbReference>
<keyword evidence="4" id="KW-1185">Reference proteome</keyword>
<sequence>MREPDKTDLTIPDFALVVLIGSTGSGKSTFAARHFLPTEIISSDRCRALVSDNETDQDVSADAFDLAREIAGKRLKHRKLAVIDATNVRAADRKAWVELARKWHALPVAVVIDPGVDVCVARNALRADRPFGAGVAQRMTTEIRKGLGGLQREGFRQVWKLTSEASIDAAKVSRQPLWTDKRDDHGPFDIIGDVHGCADELQALLAQLGYSVAWSEDHGERTVTVTPPECRKIVFVGDLVDRGPNVPDALRIAMSMVAAGTAYCVQGNHERKLSRWLEGRKVTIAHGLQQTIDQLGTQDRGLREALPAFLDNLRSHVWLDGGSLAVAHAGLKEEMIGRGSGAVREFALFGETTGEIDEFGLPVRADWAAAYRGKTAVIYGHTPVLSAEWVNNTLCIDTGCVFGGKLTALRWPERELVDVPAIQTWSEPVRPLGGSSGLGKSAQADADGVLDYQDVSGRRWIETELRGRVVVAEENAAAALEVMSRFALSPQWLVYLPPTMSPSETSNESGWLERPEEAFAYFRERGVAQIVCEEKHMGSRAVIALCLNAQTARDRFGVMGDESGAIWTRTGRSFFNDTGMTEGLLGRLRASVDAADLWKELDSDWLLLDAEIMPWSAKAGSLIESQYAPVATSATAGFQTSREALARAVARGVDAAALDVRLEGRAARAAKYATAWAPYVWPVSDIDDLKVAPFHLLASEGRVWFDQDHVWHMTLADRLAAGDGVVTRTQWRVVELADASACAEAVAWWETLIGSGGEGMVVKPRDFVSRNKKGIIQPALKVRGQEYLRIIYGPEYDAPDNLVRLRERGLGGKRNLALREFALGHEALKRFVARQPLRRIHECVFGVLALESEPIDPRL</sequence>
<evidence type="ECO:0000313" key="3">
    <source>
        <dbReference type="EMBL" id="MER9403372.1"/>
    </source>
</evidence>
<dbReference type="SUPFAM" id="SSF52540">
    <property type="entry name" value="P-loop containing nucleoside triphosphate hydrolases"/>
    <property type="match status" value="1"/>
</dbReference>
<feature type="domain" description="Calcineurin-like phosphoesterase" evidence="1">
    <location>
        <begin position="187"/>
        <end position="384"/>
    </location>
</feature>
<dbReference type="InterPro" id="IPR050126">
    <property type="entry name" value="Ap4A_hydrolase"/>
</dbReference>
<dbReference type="EMBL" id="JAMYQB010000002">
    <property type="protein sequence ID" value="MER9403372.1"/>
    <property type="molecule type" value="Genomic_DNA"/>
</dbReference>
<dbReference type="Proteomes" id="UP001433071">
    <property type="component" value="Unassembled WGS sequence"/>
</dbReference>
<dbReference type="Pfam" id="PF00149">
    <property type="entry name" value="Metallophos"/>
    <property type="match status" value="1"/>
</dbReference>
<dbReference type="InterPro" id="IPR004843">
    <property type="entry name" value="Calcineurin-like_PHP"/>
</dbReference>
<evidence type="ECO:0000259" key="2">
    <source>
        <dbReference type="Pfam" id="PF16542"/>
    </source>
</evidence>
<dbReference type="PANTHER" id="PTHR42850">
    <property type="entry name" value="METALLOPHOSPHOESTERASE"/>
    <property type="match status" value="1"/>
</dbReference>
<dbReference type="InterPro" id="IPR024028">
    <property type="entry name" value="PNKP_bac"/>
</dbReference>
<dbReference type="GO" id="GO:0016301">
    <property type="term" value="F:kinase activity"/>
    <property type="evidence" value="ECO:0007669"/>
    <property type="project" value="UniProtKB-KW"/>
</dbReference>
<keyword evidence="3" id="KW-0808">Transferase</keyword>
<comment type="caution">
    <text evidence="3">The sequence shown here is derived from an EMBL/GenBank/DDBJ whole genome shotgun (WGS) entry which is preliminary data.</text>
</comment>
<organism evidence="3 4">
    <name type="scientific">Mesorhizobium caraganae</name>
    <dbReference type="NCBI Taxonomy" id="483206"/>
    <lineage>
        <taxon>Bacteria</taxon>
        <taxon>Pseudomonadati</taxon>
        <taxon>Pseudomonadota</taxon>
        <taxon>Alphaproteobacteria</taxon>
        <taxon>Hyphomicrobiales</taxon>
        <taxon>Phyllobacteriaceae</taxon>
        <taxon>Mesorhizobium</taxon>
    </lineage>
</organism>
<name>A0ABV1YUL4_9HYPH</name>
<evidence type="ECO:0000313" key="4">
    <source>
        <dbReference type="Proteomes" id="UP001433071"/>
    </source>
</evidence>